<dbReference type="CDD" id="cd00093">
    <property type="entry name" value="HTH_XRE"/>
    <property type="match status" value="1"/>
</dbReference>
<evidence type="ECO:0000313" key="3">
    <source>
        <dbReference type="Proteomes" id="UP000737402"/>
    </source>
</evidence>
<dbReference type="SUPFAM" id="SSF47413">
    <property type="entry name" value="lambda repressor-like DNA-binding domains"/>
    <property type="match status" value="1"/>
</dbReference>
<dbReference type="EMBL" id="JAFBED010000003">
    <property type="protein sequence ID" value="MBM7619917.1"/>
    <property type="molecule type" value="Genomic_DNA"/>
</dbReference>
<evidence type="ECO:0000313" key="2">
    <source>
        <dbReference type="EMBL" id="MBM7619917.1"/>
    </source>
</evidence>
<dbReference type="Proteomes" id="UP000737402">
    <property type="component" value="Unassembled WGS sequence"/>
</dbReference>
<gene>
    <name evidence="2" type="ORF">JOC95_001769</name>
</gene>
<name>A0ABS2NYZ7_9BACI</name>
<dbReference type="Gene3D" id="1.25.40.10">
    <property type="entry name" value="Tetratricopeptide repeat domain"/>
    <property type="match status" value="1"/>
</dbReference>
<dbReference type="SMART" id="SM00530">
    <property type="entry name" value="HTH_XRE"/>
    <property type="match status" value="1"/>
</dbReference>
<evidence type="ECO:0000259" key="1">
    <source>
        <dbReference type="PROSITE" id="PS50943"/>
    </source>
</evidence>
<sequence length="414" mass="48888">MLEGKIIKFYRELKEMKQKDLGDGICSSTHISKIERGLTEVSEETILLLSQRLGIKMEEELTDYRRVDLLIKDWHAAIVKKLKSKADSIKEQLDGIHLLHIQDFYRSYTLVLTRYYLSNGKSEAAHALLEEMDVWTGLSDYEENMLLHIKGIYYLSVKYDYVTAISFLDRISLEHYPNQEYYYDLAMAYSSLNSRVLAFFNANKALAFFTKIRSFSRIVEAEMLMLIQLEQSEDYQFLSSEYHRLIDMTGDYGLEHQKAMLHHNLGYLNLRHGYFTEASLYYKKSMDARNSSDPRYVGSLEGYINSLTKEGKTTKDRLLKLVEEGLALCRKFTDSTFHHLFTMHRYSILAEEEQYYRYLESYAYPHFDKKGYVMTKEHYAVKLFDYYMSQNDMENANRYAGALVEKFRRNNQFV</sequence>
<dbReference type="InterPro" id="IPR011990">
    <property type="entry name" value="TPR-like_helical_dom_sf"/>
</dbReference>
<feature type="domain" description="HTH cro/C1-type" evidence="1">
    <location>
        <begin position="7"/>
        <end position="61"/>
    </location>
</feature>
<dbReference type="Pfam" id="PF01381">
    <property type="entry name" value="HTH_3"/>
    <property type="match status" value="1"/>
</dbReference>
<accession>A0ABS2NYZ7</accession>
<keyword evidence="3" id="KW-1185">Reference proteome</keyword>
<comment type="caution">
    <text evidence="2">The sequence shown here is derived from an EMBL/GenBank/DDBJ whole genome shotgun (WGS) entry which is preliminary data.</text>
</comment>
<dbReference type="PROSITE" id="PS50943">
    <property type="entry name" value="HTH_CROC1"/>
    <property type="match status" value="1"/>
</dbReference>
<proteinExistence type="predicted"/>
<dbReference type="InterPro" id="IPR010982">
    <property type="entry name" value="Lambda_DNA-bd_dom_sf"/>
</dbReference>
<reference evidence="2 3" key="1">
    <citation type="submission" date="2021-01" db="EMBL/GenBank/DDBJ databases">
        <title>Genomic Encyclopedia of Type Strains, Phase IV (KMG-IV): sequencing the most valuable type-strain genomes for metagenomic binning, comparative biology and taxonomic classification.</title>
        <authorList>
            <person name="Goeker M."/>
        </authorList>
    </citation>
    <scope>NUCLEOTIDE SEQUENCE [LARGE SCALE GENOMIC DNA]</scope>
    <source>
        <strain evidence="2 3">DSM 25879</strain>
    </source>
</reference>
<protein>
    <submittedName>
        <fullName evidence="2">Transcriptional regulator with XRE-family HTH domain</fullName>
    </submittedName>
</protein>
<dbReference type="Gene3D" id="1.10.260.40">
    <property type="entry name" value="lambda repressor-like DNA-binding domains"/>
    <property type="match status" value="1"/>
</dbReference>
<dbReference type="RefSeq" id="WP_204415190.1">
    <property type="nucleotide sequence ID" value="NZ_JAFBED010000003.1"/>
</dbReference>
<dbReference type="InterPro" id="IPR001387">
    <property type="entry name" value="Cro/C1-type_HTH"/>
</dbReference>
<organism evidence="2 3">
    <name type="scientific">Sutcliffiella tianshenii</name>
    <dbReference type="NCBI Taxonomy" id="1463404"/>
    <lineage>
        <taxon>Bacteria</taxon>
        <taxon>Bacillati</taxon>
        <taxon>Bacillota</taxon>
        <taxon>Bacilli</taxon>
        <taxon>Bacillales</taxon>
        <taxon>Bacillaceae</taxon>
        <taxon>Sutcliffiella</taxon>
    </lineage>
</organism>